<keyword evidence="10 12" id="KW-0472">Membrane</keyword>
<evidence type="ECO:0000256" key="6">
    <source>
        <dbReference type="ARBA" id="ARBA00022957"/>
    </source>
</evidence>
<comment type="caution">
    <text evidence="16">The sequence shown here is derived from an EMBL/GenBank/DDBJ whole genome shotgun (WGS) entry which is preliminary data.</text>
</comment>
<comment type="catalytic activity">
    <reaction evidence="12">
        <text>a plastoquinone + NADPH + (n+1) H(+)(in) = a plastoquinol + NADP(+) + n H(+)(out)</text>
        <dbReference type="Rhea" id="RHEA:42612"/>
        <dbReference type="Rhea" id="RHEA-COMP:9561"/>
        <dbReference type="Rhea" id="RHEA-COMP:9562"/>
        <dbReference type="ChEBI" id="CHEBI:15378"/>
        <dbReference type="ChEBI" id="CHEBI:17757"/>
        <dbReference type="ChEBI" id="CHEBI:57783"/>
        <dbReference type="ChEBI" id="CHEBI:58349"/>
        <dbReference type="ChEBI" id="CHEBI:62192"/>
    </reaction>
</comment>
<feature type="transmembrane region" description="Helical" evidence="12">
    <location>
        <begin position="42"/>
        <end position="62"/>
    </location>
</feature>
<evidence type="ECO:0000256" key="12">
    <source>
        <dbReference type="HAMAP-Rule" id="MF_00445"/>
    </source>
</evidence>
<feature type="transmembrane region" description="Helical" evidence="12">
    <location>
        <begin position="82"/>
        <end position="102"/>
    </location>
</feature>
<dbReference type="Pfam" id="PF00361">
    <property type="entry name" value="Proton_antipo_M"/>
    <property type="match status" value="1"/>
</dbReference>
<evidence type="ECO:0000259" key="15">
    <source>
        <dbReference type="Pfam" id="PF19530"/>
    </source>
</evidence>
<evidence type="ECO:0000256" key="11">
    <source>
        <dbReference type="ARBA" id="ARBA00025624"/>
    </source>
</evidence>
<evidence type="ECO:0000256" key="2">
    <source>
        <dbReference type="ARBA" id="ARBA00022448"/>
    </source>
</evidence>
<feature type="transmembrane region" description="Helical" evidence="12">
    <location>
        <begin position="375"/>
        <end position="397"/>
    </location>
</feature>
<evidence type="ECO:0000256" key="7">
    <source>
        <dbReference type="ARBA" id="ARBA00022967"/>
    </source>
</evidence>
<dbReference type="GO" id="GO:0048038">
    <property type="term" value="F:quinone binding"/>
    <property type="evidence" value="ECO:0007669"/>
    <property type="project" value="UniProtKB-KW"/>
</dbReference>
<dbReference type="Proteomes" id="UP000183940">
    <property type="component" value="Unassembled WGS sequence"/>
</dbReference>
<evidence type="ECO:0000256" key="5">
    <source>
        <dbReference type="ARBA" id="ARBA00022857"/>
    </source>
</evidence>
<feature type="transmembrane region" description="Helical" evidence="12">
    <location>
        <begin position="6"/>
        <end position="30"/>
    </location>
</feature>
<feature type="transmembrane region" description="Helical" evidence="12">
    <location>
        <begin position="132"/>
        <end position="152"/>
    </location>
</feature>
<dbReference type="EMBL" id="MLAW01000021">
    <property type="protein sequence ID" value="OJJ25117.1"/>
    <property type="molecule type" value="Genomic_DNA"/>
</dbReference>
<comment type="catalytic activity">
    <reaction evidence="12">
        <text>a plastoquinone + NADH + (n+1) H(+)(in) = a plastoquinol + NAD(+) + n H(+)(out)</text>
        <dbReference type="Rhea" id="RHEA:42608"/>
        <dbReference type="Rhea" id="RHEA-COMP:9561"/>
        <dbReference type="Rhea" id="RHEA-COMP:9562"/>
        <dbReference type="ChEBI" id="CHEBI:15378"/>
        <dbReference type="ChEBI" id="CHEBI:17757"/>
        <dbReference type="ChEBI" id="CHEBI:57540"/>
        <dbReference type="ChEBI" id="CHEBI:57945"/>
        <dbReference type="ChEBI" id="CHEBI:62192"/>
    </reaction>
</comment>
<evidence type="ECO:0000256" key="3">
    <source>
        <dbReference type="ARBA" id="ARBA00022692"/>
    </source>
</evidence>
<name>A0A1L9QRA9_9CYAN</name>
<dbReference type="STRING" id="1925591.BI308_13070"/>
<evidence type="ECO:0000259" key="14">
    <source>
        <dbReference type="Pfam" id="PF00361"/>
    </source>
</evidence>
<keyword evidence="4 12" id="KW-0874">Quinone</keyword>
<feature type="transmembrane region" description="Helical" evidence="12">
    <location>
        <begin position="409"/>
        <end position="430"/>
    </location>
</feature>
<dbReference type="InterPro" id="IPR045693">
    <property type="entry name" value="Ndh2_N"/>
</dbReference>
<dbReference type="NCBIfam" id="TIGR01770">
    <property type="entry name" value="NDH_I_N"/>
    <property type="match status" value="1"/>
</dbReference>
<dbReference type="GO" id="GO:0031676">
    <property type="term" value="C:plasma membrane-derived thylakoid membrane"/>
    <property type="evidence" value="ECO:0007669"/>
    <property type="project" value="UniProtKB-SubCell"/>
</dbReference>
<feature type="transmembrane region" description="Helical" evidence="12">
    <location>
        <begin position="207"/>
        <end position="227"/>
    </location>
</feature>
<comment type="subunit">
    <text evidence="12">NDH-1 can be composed of about 15 different subunits; different subcomplexes with different compositions have been identified which probably have different functions.</text>
</comment>
<feature type="domain" description="NADH:quinone oxidoreductase/Mrp antiporter transmembrane" evidence="14">
    <location>
        <begin position="129"/>
        <end position="424"/>
    </location>
</feature>
<keyword evidence="5 12" id="KW-0521">NADP</keyword>
<feature type="domain" description="NAD(P)H-quinone oxidoreductase subunit 2 N-terminal" evidence="15">
    <location>
        <begin position="13"/>
        <end position="99"/>
    </location>
</feature>
<evidence type="ECO:0000256" key="4">
    <source>
        <dbReference type="ARBA" id="ARBA00022719"/>
    </source>
</evidence>
<accession>A0A1L9QRA9</accession>
<dbReference type="GO" id="GO:0019684">
    <property type="term" value="P:photosynthesis, light reaction"/>
    <property type="evidence" value="ECO:0007669"/>
    <property type="project" value="UniProtKB-UniRule"/>
</dbReference>
<dbReference type="PANTHER" id="PTHR22773">
    <property type="entry name" value="NADH DEHYDROGENASE"/>
    <property type="match status" value="1"/>
</dbReference>
<keyword evidence="9 12" id="KW-0520">NAD</keyword>
<dbReference type="InterPro" id="IPR001750">
    <property type="entry name" value="ND/Mrp_TM"/>
</dbReference>
<keyword evidence="7 12" id="KW-1278">Translocase</keyword>
<dbReference type="GO" id="GO:0012505">
    <property type="term" value="C:endomembrane system"/>
    <property type="evidence" value="ECO:0007669"/>
    <property type="project" value="UniProtKB-SubCell"/>
</dbReference>
<dbReference type="HAMAP" id="MF_00445">
    <property type="entry name" value="NDH1_NuoN_1"/>
    <property type="match status" value="1"/>
</dbReference>
<keyword evidence="6 12" id="KW-0618">Plastoquinone</keyword>
<dbReference type="NCBIfam" id="NF002701">
    <property type="entry name" value="PRK02504.1"/>
    <property type="match status" value="1"/>
</dbReference>
<dbReference type="GO" id="GO:0042773">
    <property type="term" value="P:ATP synthesis coupled electron transport"/>
    <property type="evidence" value="ECO:0007669"/>
    <property type="project" value="InterPro"/>
</dbReference>
<dbReference type="AlphaFoldDB" id="A0A1L9QRA9"/>
<evidence type="ECO:0000256" key="8">
    <source>
        <dbReference type="ARBA" id="ARBA00022989"/>
    </source>
</evidence>
<feature type="transmembrane region" description="Helical" evidence="12">
    <location>
        <begin position="330"/>
        <end position="354"/>
    </location>
</feature>
<keyword evidence="2 12" id="KW-0813">Transport</keyword>
<reference evidence="16" key="1">
    <citation type="submission" date="2016-10" db="EMBL/GenBank/DDBJ databases">
        <title>CRISPR-Cas defence system in Roseofilum reptotaenium: evidence of a bacteriophage-cyanobacterium arms race in the coral black band disease.</title>
        <authorList>
            <person name="Buerger P."/>
            <person name="Wood-Charlson E.M."/>
            <person name="Weynberg K.D."/>
            <person name="Willis B."/>
            <person name="Van Oppen M.J."/>
        </authorList>
    </citation>
    <scope>NUCLEOTIDE SEQUENCE [LARGE SCALE GENOMIC DNA]</scope>
    <source>
        <strain evidence="16">AO1-A</strain>
    </source>
</reference>
<keyword evidence="3 12" id="KW-0812">Transmembrane</keyword>
<evidence type="ECO:0000256" key="9">
    <source>
        <dbReference type="ARBA" id="ARBA00023027"/>
    </source>
</evidence>
<comment type="function">
    <text evidence="12">NDH-1 shuttles electrons from an unknown electron donor, via FMN and iron-sulfur (Fe-S) centers, to quinones in the respiratory and/or the photosynthetic chain. The immediate electron acceptor for the enzyme in this species is believed to be plastoquinone. Couples the redox reaction to proton translocation, and thus conserves the redox energy in a proton gradient. Cyanobacterial NDH-1 also plays a role in inorganic carbon-concentration.</text>
</comment>
<evidence type="ECO:0000256" key="10">
    <source>
        <dbReference type="ARBA" id="ARBA00023136"/>
    </source>
</evidence>
<evidence type="ECO:0000256" key="13">
    <source>
        <dbReference type="RuleBase" id="RU000320"/>
    </source>
</evidence>
<sequence length="516" mass="55155">MDFTNLAAQLNAGAILPEGIVILTLLVVLITDLIGGRNASNWTPYIAIAGLLASVGALFLQWDITNPVAFFGGFNSDALSMVFRGTISLSAALTILMSITYVQETGTALGEFLMILLTATIGGMFLSGADELVMIFVSLETLSIASYLLTGYMKRDPRSNEAALKYLLIGASSSAVFLYGSSLLYGLSGGETQLGEIAKSFTQNPNSPAIGLVIALVFIIAGIAFKISAVPFHQWTPDVYEGSPTPVVAFLSVGSKAAGFALAIRLLVTAFPSVSEQWHFVFTALAIFSLVLGNVVALAQTSMKRLLAYSSIAQAGFVMIGFLAGTEAGYASMIFYLLVYLFMNLGGFTCVILFSLRTGTDQISEYAGLYQKDPLLTLGLSLCLLSLGGIPPLVGFFGKIYLFWAGWQAGLYTLVLLGLITSVVSIYYYIRVVKMMVVKEPHEMSESVENYPEIQWNIPGLRPLQVGLIVSLLVTSLGGIFSNPLFTLANDAVINTPLLQASTPAVESIAQLDITD</sequence>
<comment type="subcellular location">
    <subcellularLocation>
        <location evidence="12">Cellular thylakoid membrane</location>
        <topology evidence="12">Multi-pass membrane protein</topology>
    </subcellularLocation>
    <subcellularLocation>
        <location evidence="1">Endomembrane system</location>
        <topology evidence="1">Multi-pass membrane protein</topology>
    </subcellularLocation>
    <subcellularLocation>
        <location evidence="13">Membrane</location>
        <topology evidence="13">Multi-pass membrane protein</topology>
    </subcellularLocation>
</comment>
<dbReference type="EC" id="7.1.1.-" evidence="12"/>
<comment type="similarity">
    <text evidence="12">Belongs to the complex I subunit 2 family.</text>
</comment>
<dbReference type="InterPro" id="IPR010096">
    <property type="entry name" value="NADH-Q_OxRdtase_suN/2"/>
</dbReference>
<protein>
    <recommendedName>
        <fullName evidence="12">NAD(P)H-quinone oxidoreductase subunit 2</fullName>
        <ecNumber evidence="12">7.1.1.-</ecNumber>
    </recommendedName>
    <alternativeName>
        <fullName evidence="12">NAD(P)H dehydrogenase subunit 2</fullName>
    </alternativeName>
    <alternativeName>
        <fullName evidence="12">NADH-plastoquinone oxidoreductase subunit 2</fullName>
    </alternativeName>
    <alternativeName>
        <fullName evidence="12">NDH-1, subunit 2</fullName>
    </alternativeName>
</protein>
<keyword evidence="8 12" id="KW-1133">Transmembrane helix</keyword>
<dbReference type="GO" id="GO:0008137">
    <property type="term" value="F:NADH dehydrogenase (ubiquinone) activity"/>
    <property type="evidence" value="ECO:0007669"/>
    <property type="project" value="InterPro"/>
</dbReference>
<feature type="transmembrane region" description="Helical" evidence="12">
    <location>
        <begin position="109"/>
        <end position="126"/>
    </location>
</feature>
<organism evidence="16 17">
    <name type="scientific">Roseofilum reptotaenium AO1-A</name>
    <dbReference type="NCBI Taxonomy" id="1925591"/>
    <lineage>
        <taxon>Bacteria</taxon>
        <taxon>Bacillati</taxon>
        <taxon>Cyanobacteriota</taxon>
        <taxon>Cyanophyceae</taxon>
        <taxon>Desertifilales</taxon>
        <taxon>Desertifilaceae</taxon>
        <taxon>Roseofilum</taxon>
    </lineage>
</organism>
<feature type="transmembrane region" description="Helical" evidence="12">
    <location>
        <begin position="306"/>
        <end position="324"/>
    </location>
</feature>
<keyword evidence="17" id="KW-1185">Reference proteome</keyword>
<dbReference type="GO" id="GO:0016655">
    <property type="term" value="F:oxidoreductase activity, acting on NAD(P)H, quinone or similar compound as acceptor"/>
    <property type="evidence" value="ECO:0007669"/>
    <property type="project" value="UniProtKB-UniRule"/>
</dbReference>
<dbReference type="PRINTS" id="PR01434">
    <property type="entry name" value="NADHDHGNASE5"/>
</dbReference>
<evidence type="ECO:0000256" key="1">
    <source>
        <dbReference type="ARBA" id="ARBA00004127"/>
    </source>
</evidence>
<dbReference type="Pfam" id="PF19530">
    <property type="entry name" value="Ndh2_N"/>
    <property type="match status" value="1"/>
</dbReference>
<evidence type="ECO:0000313" key="17">
    <source>
        <dbReference type="Proteomes" id="UP000183940"/>
    </source>
</evidence>
<keyword evidence="12" id="KW-0793">Thylakoid</keyword>
<feature type="transmembrane region" description="Helical" evidence="12">
    <location>
        <begin position="164"/>
        <end position="187"/>
    </location>
</feature>
<proteinExistence type="inferred from homology"/>
<comment type="function">
    <text evidence="11">NDH-1 shuttles electrons from NAD(P)H, via FMN and iron-sulfur (Fe-S) centers, to quinones in the respiratory chain. The immediate electron acceptor for the enzyme in this species is believed to be plastoquinone. Couples the redox reaction to proton translocation (for every two electrons transferred, four hydrogen ions are translocated across the cytoplasmic membrane), and thus conserves the redox energy in a proton gradient.</text>
</comment>
<evidence type="ECO:0000313" key="16">
    <source>
        <dbReference type="EMBL" id="OJJ25117.1"/>
    </source>
</evidence>
<feature type="transmembrane region" description="Helical" evidence="12">
    <location>
        <begin position="247"/>
        <end position="268"/>
    </location>
</feature>
<gene>
    <name evidence="12" type="primary">ndhB</name>
    <name evidence="16" type="ORF">BI308_13070</name>
</gene>
<feature type="transmembrane region" description="Helical" evidence="12">
    <location>
        <begin position="280"/>
        <end position="299"/>
    </location>
</feature>